<dbReference type="GO" id="GO:0043022">
    <property type="term" value="F:ribosome binding"/>
    <property type="evidence" value="ECO:0007669"/>
    <property type="project" value="TreeGrafter"/>
</dbReference>
<dbReference type="PROSITE" id="PS50089">
    <property type="entry name" value="ZF_RING_2"/>
    <property type="match status" value="1"/>
</dbReference>
<dbReference type="Pfam" id="PF23208">
    <property type="entry name" value="zf_C2H2_ZNF598"/>
    <property type="match status" value="1"/>
</dbReference>
<feature type="compositionally biased region" description="Low complexity" evidence="13">
    <location>
        <begin position="706"/>
        <end position="727"/>
    </location>
</feature>
<dbReference type="KEGG" id="gacu:117551998"/>
<evidence type="ECO:0000256" key="10">
    <source>
        <dbReference type="ARBA" id="ARBA00022833"/>
    </source>
</evidence>
<keyword evidence="7" id="KW-0808">Transferase</keyword>
<dbReference type="GO" id="GO:0016567">
    <property type="term" value="P:protein ubiquitination"/>
    <property type="evidence" value="ECO:0007669"/>
    <property type="project" value="TreeGrafter"/>
</dbReference>
<keyword evidence="9 12" id="KW-0863">Zinc-finger</keyword>
<reference evidence="16" key="1">
    <citation type="submission" date="2025-08" db="UniProtKB">
        <authorList>
            <consortium name="RefSeq"/>
        </authorList>
    </citation>
    <scope>IDENTIFICATION</scope>
</reference>
<feature type="domain" description="RING-type" evidence="14">
    <location>
        <begin position="13"/>
        <end position="53"/>
    </location>
</feature>
<feature type="compositionally biased region" description="Polar residues" evidence="13">
    <location>
        <begin position="617"/>
        <end position="626"/>
    </location>
</feature>
<dbReference type="InterPro" id="IPR001841">
    <property type="entry name" value="Znf_RING"/>
</dbReference>
<protein>
    <recommendedName>
        <fullName evidence="4">RING-type E3 ubiquitin transferase</fullName>
        <ecNumber evidence="4">2.3.2.27</ecNumber>
    </recommendedName>
</protein>
<dbReference type="OrthoDB" id="3838338at2759"/>
<keyword evidence="15" id="KW-1185">Reference proteome</keyword>
<feature type="compositionally biased region" description="Polar residues" evidence="13">
    <location>
        <begin position="542"/>
        <end position="560"/>
    </location>
</feature>
<evidence type="ECO:0000256" key="8">
    <source>
        <dbReference type="ARBA" id="ARBA00022723"/>
    </source>
</evidence>
<keyword evidence="5" id="KW-0963">Cytoplasm</keyword>
<proteinExistence type="inferred from homology"/>
<evidence type="ECO:0000256" key="6">
    <source>
        <dbReference type="ARBA" id="ARBA00022553"/>
    </source>
</evidence>
<comment type="subcellular location">
    <subcellularLocation>
        <location evidence="2">Cytoplasm</location>
    </subcellularLocation>
</comment>
<name>A0A6P8V6A0_GYMAC</name>
<dbReference type="Pfam" id="PF25447">
    <property type="entry name" value="RING_ZNF598"/>
    <property type="match status" value="1"/>
</dbReference>
<dbReference type="Pfam" id="PF23202">
    <property type="entry name" value="PAH_ZNF598"/>
    <property type="match status" value="1"/>
</dbReference>
<feature type="compositionally biased region" description="Polar residues" evidence="13">
    <location>
        <begin position="659"/>
        <end position="669"/>
    </location>
</feature>
<feature type="region of interest" description="Disordered" evidence="13">
    <location>
        <begin position="434"/>
        <end position="453"/>
    </location>
</feature>
<keyword evidence="6" id="KW-0597">Phosphoprotein</keyword>
<dbReference type="CTD" id="90850"/>
<comment type="catalytic activity">
    <reaction evidence="1">
        <text>S-ubiquitinyl-[E2 ubiquitin-conjugating enzyme]-L-cysteine + [acceptor protein]-L-lysine = [E2 ubiquitin-conjugating enzyme]-L-cysteine + N(6)-ubiquitinyl-[acceptor protein]-L-lysine.</text>
        <dbReference type="EC" id="2.3.2.27"/>
    </reaction>
</comment>
<feature type="compositionally biased region" description="Low complexity" evidence="13">
    <location>
        <begin position="597"/>
        <end position="616"/>
    </location>
</feature>
<evidence type="ECO:0000256" key="5">
    <source>
        <dbReference type="ARBA" id="ARBA00022490"/>
    </source>
</evidence>
<feature type="region of interest" description="Disordered" evidence="13">
    <location>
        <begin position="296"/>
        <end position="371"/>
    </location>
</feature>
<evidence type="ECO:0000313" key="16">
    <source>
        <dbReference type="RefSeq" id="XP_034081035.1"/>
    </source>
</evidence>
<dbReference type="PANTHER" id="PTHR22938">
    <property type="entry name" value="ZINC FINGER PROTEIN 598"/>
    <property type="match status" value="1"/>
</dbReference>
<dbReference type="Proteomes" id="UP000515161">
    <property type="component" value="Unplaced"/>
</dbReference>
<dbReference type="FunCoup" id="A0A6P8V6A0">
    <property type="interactions" value="1157"/>
</dbReference>
<dbReference type="CDD" id="cd16615">
    <property type="entry name" value="RING-HC_ZNF598"/>
    <property type="match status" value="1"/>
</dbReference>
<comment type="similarity">
    <text evidence="11">Belongs to the ZNF598/HEL2 family.</text>
</comment>
<dbReference type="InterPro" id="IPR059042">
    <property type="entry name" value="Znf_C2H2_ZNF598"/>
</dbReference>
<dbReference type="InterPro" id="IPR013087">
    <property type="entry name" value="Znf_C2H2_type"/>
</dbReference>
<accession>A0A6P8V6A0</accession>
<keyword evidence="8" id="KW-0479">Metal-binding</keyword>
<dbReference type="SMART" id="SM00355">
    <property type="entry name" value="ZnF_C2H2"/>
    <property type="match status" value="5"/>
</dbReference>
<comment type="pathway">
    <text evidence="3">Protein modification; protein ubiquitination.</text>
</comment>
<feature type="compositionally biased region" description="Pro residues" evidence="13">
    <location>
        <begin position="573"/>
        <end position="586"/>
    </location>
</feature>
<feature type="compositionally biased region" description="Low complexity" evidence="13">
    <location>
        <begin position="500"/>
        <end position="509"/>
    </location>
</feature>
<evidence type="ECO:0000256" key="1">
    <source>
        <dbReference type="ARBA" id="ARBA00000900"/>
    </source>
</evidence>
<evidence type="ECO:0000256" key="9">
    <source>
        <dbReference type="ARBA" id="ARBA00022771"/>
    </source>
</evidence>
<dbReference type="AlphaFoldDB" id="A0A6P8V6A0"/>
<feature type="compositionally biased region" description="Pro residues" evidence="13">
    <location>
        <begin position="486"/>
        <end position="499"/>
    </location>
</feature>
<dbReference type="PANTHER" id="PTHR22938:SF0">
    <property type="entry name" value="E3 UBIQUITIN-PROTEIN LIGASE ZNF598"/>
    <property type="match status" value="1"/>
</dbReference>
<dbReference type="InterPro" id="IPR041888">
    <property type="entry name" value="RING-HC_ZNF598/HEL2"/>
</dbReference>
<evidence type="ECO:0000256" key="11">
    <source>
        <dbReference type="ARBA" id="ARBA00035113"/>
    </source>
</evidence>
<feature type="region of interest" description="Disordered" evidence="13">
    <location>
        <begin position="468"/>
        <end position="744"/>
    </location>
</feature>
<dbReference type="GeneID" id="117551998"/>
<dbReference type="RefSeq" id="XP_034081035.1">
    <property type="nucleotide sequence ID" value="XM_034225144.1"/>
</dbReference>
<feature type="compositionally biased region" description="Low complexity" evidence="13">
    <location>
        <begin position="648"/>
        <end position="658"/>
    </location>
</feature>
<dbReference type="EC" id="2.3.2.27" evidence="4"/>
<sequence>MAPSNTKETEKHCVLCCQEVDIFALGKCDHPVCYRCSTKMRVLCEQKYCAVCREELDKVVFVKKPAAFSSLPYQQFPCEKKHDIYFCDENIYAQYRHLLLPECLSCTEPKVFSKYEELEHHMRKTHELFCCKLCTKHLKIFCHERKWYNRKELARHRAHGDPDDTSHRGHPLCKFCDDRYLDNDELLKHLRRDHYFCHFCDADGSQEYYSDYPYLSEHFRDSHYLCEEGRCATEQFTHAFRSEIDYKAHKAAEHSKNRAEARQNRQIDLQFNYAPRQQGRRNEGMLTGEDYDEMRQARGGRGRLQGGQKSWRYSREDEDRDVAAAMKASMATRRQEERVSTQDRGSIGAPPKYLREERAERTEPEEPRNMSAQIKPPVRTMKSDNPGDGEDDFPALGGGAALTIVKPAPATLSTPRAALKEDDFPSLSAVAVSSPMTPAYSAQPKKSSSFQEEDFPALVSKIRPLRNAAGTKSAWSSHAAVAKPASQPPPSSRPSPPLSSVPSGPQLLSASSNSSRKKMKVGVKSASSHSPPSSDDEKGAVKQQQVFRSVPTMSDISSLLTVKGGNSKAPTVTPLPPKHAPTPEPPTSKASKKKKQQQQQQKTSTAAPSAPVSSTSGTNQTASVKSVETAAQKENVPEKIRNKPPPSTAAVTATMTSVLSNGHQETSPPVSKKEAVAVTPHPKVELPLDQEEDFPALMTKNPPPGFKSSFKSSFPMKTSAPAPASSAMPPPPPGLGLSATKPPPGFTGIPLNSNVVEPAPTEVNPPTKVQSSGYMVPEDFHERNLQLIASIKKYLSNDESKFNQFKNLSAQFRQSVISAVQYHSSCKELLGDDFHRIFNELLVLLPDTGKQQELLAVQGDCRALERQAGAGGVGKKNKNKKNAWQTPSSAANVAAELDCQVCPTCRQVLAPKDFNSHKTLHTGEAEEFPSLQSISRIIS</sequence>
<dbReference type="GO" id="GO:0072344">
    <property type="term" value="P:rescue of stalled ribosome"/>
    <property type="evidence" value="ECO:0007669"/>
    <property type="project" value="InterPro"/>
</dbReference>
<dbReference type="InterPro" id="IPR044288">
    <property type="entry name" value="ZNF598/HEL2"/>
</dbReference>
<evidence type="ECO:0000256" key="2">
    <source>
        <dbReference type="ARBA" id="ARBA00004496"/>
    </source>
</evidence>
<feature type="compositionally biased region" description="Basic and acidic residues" evidence="13">
    <location>
        <begin position="353"/>
        <end position="368"/>
    </location>
</feature>
<evidence type="ECO:0000256" key="4">
    <source>
        <dbReference type="ARBA" id="ARBA00012483"/>
    </source>
</evidence>
<evidence type="ECO:0000256" key="7">
    <source>
        <dbReference type="ARBA" id="ARBA00022679"/>
    </source>
</evidence>
<evidence type="ECO:0000313" key="15">
    <source>
        <dbReference type="Proteomes" id="UP000515161"/>
    </source>
</evidence>
<dbReference type="InterPro" id="IPR057634">
    <property type="entry name" value="PAH_ZNF598/HEL2"/>
</dbReference>
<dbReference type="PROSITE" id="PS00028">
    <property type="entry name" value="ZINC_FINGER_C2H2_1"/>
    <property type="match status" value="1"/>
</dbReference>
<dbReference type="InParanoid" id="A0A6P8V6A0"/>
<evidence type="ECO:0000256" key="13">
    <source>
        <dbReference type="SAM" id="MobiDB-lite"/>
    </source>
</evidence>
<dbReference type="GO" id="GO:0008270">
    <property type="term" value="F:zinc ion binding"/>
    <property type="evidence" value="ECO:0007669"/>
    <property type="project" value="UniProtKB-KW"/>
</dbReference>
<gene>
    <name evidence="16" type="primary">znf598</name>
</gene>
<evidence type="ECO:0000259" key="14">
    <source>
        <dbReference type="PROSITE" id="PS50089"/>
    </source>
</evidence>
<evidence type="ECO:0000256" key="12">
    <source>
        <dbReference type="PROSITE-ProRule" id="PRU00175"/>
    </source>
</evidence>
<evidence type="ECO:0000256" key="3">
    <source>
        <dbReference type="ARBA" id="ARBA00004906"/>
    </source>
</evidence>
<dbReference type="GO" id="GO:0005737">
    <property type="term" value="C:cytoplasm"/>
    <property type="evidence" value="ECO:0007669"/>
    <property type="project" value="UniProtKB-SubCell"/>
</dbReference>
<dbReference type="GO" id="GO:0061630">
    <property type="term" value="F:ubiquitin protein ligase activity"/>
    <property type="evidence" value="ECO:0007669"/>
    <property type="project" value="UniProtKB-EC"/>
</dbReference>
<organism evidence="15 16">
    <name type="scientific">Gymnodraco acuticeps</name>
    <name type="common">Antarctic dragonfish</name>
    <dbReference type="NCBI Taxonomy" id="8218"/>
    <lineage>
        <taxon>Eukaryota</taxon>
        <taxon>Metazoa</taxon>
        <taxon>Chordata</taxon>
        <taxon>Craniata</taxon>
        <taxon>Vertebrata</taxon>
        <taxon>Euteleostomi</taxon>
        <taxon>Actinopterygii</taxon>
        <taxon>Neopterygii</taxon>
        <taxon>Teleostei</taxon>
        <taxon>Neoteleostei</taxon>
        <taxon>Acanthomorphata</taxon>
        <taxon>Eupercaria</taxon>
        <taxon>Perciformes</taxon>
        <taxon>Notothenioidei</taxon>
        <taxon>Bathydraconidae</taxon>
        <taxon>Gymnodraco</taxon>
    </lineage>
</organism>
<keyword evidence="10" id="KW-0862">Zinc</keyword>